<dbReference type="Gene3D" id="3.40.630.40">
    <property type="entry name" value="Zn-dependent exopeptidases"/>
    <property type="match status" value="1"/>
</dbReference>
<keyword evidence="3 5" id="KW-0378">Hydrolase</keyword>
<organism evidence="5 6">
    <name type="scientific">Methylorubrum extorquens (strain CM4 / NCIMB 13688)</name>
    <name type="common">Methylobacterium extorquens</name>
    <dbReference type="NCBI Taxonomy" id="440085"/>
    <lineage>
        <taxon>Bacteria</taxon>
        <taxon>Pseudomonadati</taxon>
        <taxon>Pseudomonadota</taxon>
        <taxon>Alphaproteobacteria</taxon>
        <taxon>Hyphomicrobiales</taxon>
        <taxon>Methylobacteriaceae</taxon>
        <taxon>Methylorubrum</taxon>
    </lineage>
</organism>
<dbReference type="KEGG" id="mch:Mchl_1950"/>
<dbReference type="InterPro" id="IPR050695">
    <property type="entry name" value="N-acetylmuramoyl_amidase_3"/>
</dbReference>
<feature type="domain" description="MurNAc-LAA" evidence="4">
    <location>
        <begin position="94"/>
        <end position="236"/>
    </location>
</feature>
<dbReference type="SMART" id="SM00646">
    <property type="entry name" value="Ami_3"/>
    <property type="match status" value="1"/>
</dbReference>
<dbReference type="GO" id="GO:0008745">
    <property type="term" value="F:N-acetylmuramoyl-L-alanine amidase activity"/>
    <property type="evidence" value="ECO:0007669"/>
    <property type="project" value="UniProtKB-EC"/>
</dbReference>
<comment type="catalytic activity">
    <reaction evidence="1">
        <text>Hydrolyzes the link between N-acetylmuramoyl residues and L-amino acid residues in certain cell-wall glycopeptides.</text>
        <dbReference type="EC" id="3.5.1.28"/>
    </reaction>
</comment>
<dbReference type="Pfam" id="PF01520">
    <property type="entry name" value="Amidase_3"/>
    <property type="match status" value="1"/>
</dbReference>
<evidence type="ECO:0000313" key="6">
    <source>
        <dbReference type="Proteomes" id="UP000002385"/>
    </source>
</evidence>
<dbReference type="EC" id="3.5.1.28" evidence="2"/>
<evidence type="ECO:0000259" key="4">
    <source>
        <dbReference type="SMART" id="SM00646"/>
    </source>
</evidence>
<name>B7KVZ7_METC4</name>
<gene>
    <name evidence="5" type="ordered locus">Mchl_1950</name>
</gene>
<dbReference type="SUPFAM" id="SSF53187">
    <property type="entry name" value="Zn-dependent exopeptidases"/>
    <property type="match status" value="1"/>
</dbReference>
<dbReference type="CDD" id="cd02696">
    <property type="entry name" value="MurNAc-LAA"/>
    <property type="match status" value="1"/>
</dbReference>
<dbReference type="GO" id="GO:0009253">
    <property type="term" value="P:peptidoglycan catabolic process"/>
    <property type="evidence" value="ECO:0007669"/>
    <property type="project" value="InterPro"/>
</dbReference>
<dbReference type="AlphaFoldDB" id="B7KVZ7"/>
<evidence type="ECO:0000256" key="2">
    <source>
        <dbReference type="ARBA" id="ARBA00011901"/>
    </source>
</evidence>
<reference evidence="5 6" key="2">
    <citation type="journal article" date="2012" name="J. Bacteriol.">
        <title>Complete genome sequences of six strains of the genus Methylobacterium.</title>
        <authorList>
            <person name="Marx C.J."/>
            <person name="Bringel F."/>
            <person name="Chistoserdova L."/>
            <person name="Moulin L."/>
            <person name="Farhan Ul Haque M."/>
            <person name="Fleischman D.E."/>
            <person name="Gruffaz C."/>
            <person name="Jourand P."/>
            <person name="Knief C."/>
            <person name="Lee M.C."/>
            <person name="Muller E.E."/>
            <person name="Nadalig T."/>
            <person name="Peyraud R."/>
            <person name="Roselli S."/>
            <person name="Russ L."/>
            <person name="Goodwin L.A."/>
            <person name="Ivanova N."/>
            <person name="Kyrpides N."/>
            <person name="Lajus A."/>
            <person name="Land M.L."/>
            <person name="Medigue C."/>
            <person name="Mikhailova N."/>
            <person name="Nolan M."/>
            <person name="Woyke T."/>
            <person name="Stolyar S."/>
            <person name="Vorholt J.A."/>
            <person name="Vuilleumier S."/>
        </authorList>
    </citation>
    <scope>NUCLEOTIDE SEQUENCE [LARGE SCALE GENOMIC DNA]</scope>
    <source>
        <strain evidence="6">CM4 / NCIMB 13688</strain>
    </source>
</reference>
<evidence type="ECO:0000313" key="5">
    <source>
        <dbReference type="EMBL" id="ACK82813.1"/>
    </source>
</evidence>
<reference evidence="6" key="1">
    <citation type="submission" date="2008-12" db="EMBL/GenBank/DDBJ databases">
        <title>Complete sequence of chromosome of Methylobacterium chloromethanicum CM4.</title>
        <authorList>
            <consortium name="US DOE Joint Genome Institute"/>
            <person name="Lucas S."/>
            <person name="Copeland A."/>
            <person name="Lapidus A."/>
            <person name="Glavina del Rio T."/>
            <person name="Dalin E."/>
            <person name="Tice H."/>
            <person name="Bruce D."/>
            <person name="Goodwin L."/>
            <person name="Pitluck S."/>
            <person name="Chertkov O."/>
            <person name="Brettin T."/>
            <person name="Detter J.C."/>
            <person name="Han C."/>
            <person name="Larimer F."/>
            <person name="Land M."/>
            <person name="Hauser L."/>
            <person name="Kyrpides N."/>
            <person name="Mikhailova N."/>
            <person name="Marx C."/>
            <person name="Richardson P."/>
        </authorList>
    </citation>
    <scope>NUCLEOTIDE SEQUENCE [LARGE SCALE GENOMIC DNA]</scope>
    <source>
        <strain evidence="6">CM4 / NCIMB 13688</strain>
    </source>
</reference>
<dbReference type="GO" id="GO:0030288">
    <property type="term" value="C:outer membrane-bounded periplasmic space"/>
    <property type="evidence" value="ECO:0007669"/>
    <property type="project" value="TreeGrafter"/>
</dbReference>
<dbReference type="EMBL" id="CP001298">
    <property type="protein sequence ID" value="ACK82813.1"/>
    <property type="molecule type" value="Genomic_DNA"/>
</dbReference>
<accession>B7KVZ7</accession>
<proteinExistence type="predicted"/>
<protein>
    <recommendedName>
        <fullName evidence="2">N-acetylmuramoyl-L-alanine amidase</fullName>
        <ecNumber evidence="2">3.5.1.28</ecNumber>
    </recommendedName>
</protein>
<dbReference type="Proteomes" id="UP000002385">
    <property type="component" value="Chromosome"/>
</dbReference>
<dbReference type="PANTHER" id="PTHR30404">
    <property type="entry name" value="N-ACETYLMURAMOYL-L-ALANINE AMIDASE"/>
    <property type="match status" value="1"/>
</dbReference>
<evidence type="ECO:0000256" key="3">
    <source>
        <dbReference type="ARBA" id="ARBA00022801"/>
    </source>
</evidence>
<dbReference type="HOGENOM" id="CLU_014322_6_0_5"/>
<dbReference type="InterPro" id="IPR002508">
    <property type="entry name" value="MurNAc-LAA_cat"/>
</dbReference>
<evidence type="ECO:0000256" key="1">
    <source>
        <dbReference type="ARBA" id="ARBA00001561"/>
    </source>
</evidence>
<sequence length="240" mass="25836">MLGIKLRHWLWGAAMPWALISADVWACSPELFLVAIDVGHHRSAPGATSASNISEYNYNLALARKTLVALQSRGFSSSFLIGESGAAISLSSRPAQAAKRSASAFVSIHHDSVQPRYLRRGPRGWETDYASGFSVFVSRRSGQASQALGKAIGREMVGYGLSPSLHHAEPITGENRPLLDRSIGLYAYDELAVLRNTRIPAVLVEAAVITNPSDEQQIISRRLHDNAASAIAAGVAAFCR</sequence>
<dbReference type="PANTHER" id="PTHR30404:SF0">
    <property type="entry name" value="N-ACETYLMURAMOYL-L-ALANINE AMIDASE AMIC"/>
    <property type="match status" value="1"/>
</dbReference>